<name>A0A7C3Z2C8_9BACT</name>
<dbReference type="AlphaFoldDB" id="A0A7C3Z2C8"/>
<sequence>MSNPNPEPKNFAGVKWGLLQPTVILVAEYSPLPADHIRIFRELYRKELYLDEFLAVAREWREELGIRKFFCDPSEPEFVARMRKGRLPAAAAPKEQDLARNLIKQRLANTREGRPGGLTISKECQHTIPEFLKYHMPEGKTKPADADTHGIKALHFLVLGLSLEASPRVRWIT</sequence>
<proteinExistence type="predicted"/>
<dbReference type="Gene3D" id="3.30.420.280">
    <property type="match status" value="1"/>
</dbReference>
<dbReference type="EMBL" id="DTMF01000285">
    <property type="protein sequence ID" value="HGF35026.1"/>
    <property type="molecule type" value="Genomic_DNA"/>
</dbReference>
<gene>
    <name evidence="1" type="ORF">ENW96_11700</name>
</gene>
<organism evidence="1">
    <name type="scientific">Desulfobacca acetoxidans</name>
    <dbReference type="NCBI Taxonomy" id="60893"/>
    <lineage>
        <taxon>Bacteria</taxon>
        <taxon>Pseudomonadati</taxon>
        <taxon>Thermodesulfobacteriota</taxon>
        <taxon>Desulfobaccia</taxon>
        <taxon>Desulfobaccales</taxon>
        <taxon>Desulfobaccaceae</taxon>
        <taxon>Desulfobacca</taxon>
    </lineage>
</organism>
<accession>A0A7C3Z2C8</accession>
<comment type="caution">
    <text evidence="1">The sequence shown here is derived from an EMBL/GenBank/DDBJ whole genome shotgun (WGS) entry which is preliminary data.</text>
</comment>
<evidence type="ECO:0000313" key="1">
    <source>
        <dbReference type="EMBL" id="HGF35026.1"/>
    </source>
</evidence>
<protein>
    <submittedName>
        <fullName evidence="1">Uncharacterized protein</fullName>
    </submittedName>
</protein>
<reference evidence="1" key="1">
    <citation type="journal article" date="2020" name="mSystems">
        <title>Genome- and Community-Level Interaction Insights into Carbon Utilization and Element Cycling Functions of Hydrothermarchaeota in Hydrothermal Sediment.</title>
        <authorList>
            <person name="Zhou Z."/>
            <person name="Liu Y."/>
            <person name="Xu W."/>
            <person name="Pan J."/>
            <person name="Luo Z.H."/>
            <person name="Li M."/>
        </authorList>
    </citation>
    <scope>NUCLEOTIDE SEQUENCE [LARGE SCALE GENOMIC DNA]</scope>
    <source>
        <strain evidence="1">SpSt-897</strain>
    </source>
</reference>